<evidence type="ECO:0000256" key="2">
    <source>
        <dbReference type="ARBA" id="ARBA00038334"/>
    </source>
</evidence>
<comment type="similarity">
    <text evidence="2">Belongs to the AB hydrolase superfamily. Epoxide hydrolase family.</text>
</comment>
<accession>A0A0L0H5P0</accession>
<dbReference type="eggNOG" id="KOG4178">
    <property type="taxonomic scope" value="Eukaryota"/>
</dbReference>
<dbReference type="InterPro" id="IPR029058">
    <property type="entry name" value="AB_hydrolase_fold"/>
</dbReference>
<dbReference type="RefSeq" id="XP_016604324.1">
    <property type="nucleotide sequence ID" value="XM_016756591.1"/>
</dbReference>
<dbReference type="SUPFAM" id="SSF53474">
    <property type="entry name" value="alpha/beta-Hydrolases"/>
    <property type="match status" value="1"/>
</dbReference>
<keyword evidence="1" id="KW-0378">Hydrolase</keyword>
<protein>
    <recommendedName>
        <fullName evidence="3">AB hydrolase-1 domain-containing protein</fullName>
    </recommendedName>
</protein>
<dbReference type="VEuPathDB" id="FungiDB:SPPG_08436"/>
<proteinExistence type="inferred from homology"/>
<dbReference type="PRINTS" id="PR00111">
    <property type="entry name" value="ABHYDROLASE"/>
</dbReference>
<dbReference type="STRING" id="645134.A0A0L0H5P0"/>
<evidence type="ECO:0000256" key="1">
    <source>
        <dbReference type="ARBA" id="ARBA00022801"/>
    </source>
</evidence>
<dbReference type="OMA" id="YQIPMLV"/>
<dbReference type="Proteomes" id="UP000053201">
    <property type="component" value="Unassembled WGS sequence"/>
</dbReference>
<dbReference type="OrthoDB" id="408373at2759"/>
<gene>
    <name evidence="4" type="ORF">SPPG_08436</name>
</gene>
<feature type="domain" description="AB hydrolase-1" evidence="3">
    <location>
        <begin position="36"/>
        <end position="311"/>
    </location>
</feature>
<dbReference type="AlphaFoldDB" id="A0A0L0H5P0"/>
<evidence type="ECO:0000259" key="3">
    <source>
        <dbReference type="Pfam" id="PF00561"/>
    </source>
</evidence>
<dbReference type="Pfam" id="PF00561">
    <property type="entry name" value="Abhydrolase_1"/>
    <property type="match status" value="1"/>
</dbReference>
<dbReference type="GO" id="GO:0016787">
    <property type="term" value="F:hydrolase activity"/>
    <property type="evidence" value="ECO:0007669"/>
    <property type="project" value="UniProtKB-KW"/>
</dbReference>
<name>A0A0L0H5P0_SPIPD</name>
<dbReference type="EMBL" id="KQ257470">
    <property type="protein sequence ID" value="KNC96284.1"/>
    <property type="molecule type" value="Genomic_DNA"/>
</dbReference>
<organism evidence="4 5">
    <name type="scientific">Spizellomyces punctatus (strain DAOM BR117)</name>
    <dbReference type="NCBI Taxonomy" id="645134"/>
    <lineage>
        <taxon>Eukaryota</taxon>
        <taxon>Fungi</taxon>
        <taxon>Fungi incertae sedis</taxon>
        <taxon>Chytridiomycota</taxon>
        <taxon>Chytridiomycota incertae sedis</taxon>
        <taxon>Chytridiomycetes</taxon>
        <taxon>Spizellomycetales</taxon>
        <taxon>Spizellomycetaceae</taxon>
        <taxon>Spizellomyces</taxon>
    </lineage>
</organism>
<dbReference type="PANTHER" id="PTHR43329">
    <property type="entry name" value="EPOXIDE HYDROLASE"/>
    <property type="match status" value="1"/>
</dbReference>
<evidence type="ECO:0000313" key="4">
    <source>
        <dbReference type="EMBL" id="KNC96284.1"/>
    </source>
</evidence>
<reference evidence="4 5" key="1">
    <citation type="submission" date="2009-08" db="EMBL/GenBank/DDBJ databases">
        <title>The Genome Sequence of Spizellomyces punctatus strain DAOM BR117.</title>
        <authorList>
            <consortium name="The Broad Institute Genome Sequencing Platform"/>
            <person name="Russ C."/>
            <person name="Cuomo C."/>
            <person name="Shea T."/>
            <person name="Young S.K."/>
            <person name="Zeng Q."/>
            <person name="Koehrsen M."/>
            <person name="Haas B."/>
            <person name="Borodovsky M."/>
            <person name="Guigo R."/>
            <person name="Alvarado L."/>
            <person name="Berlin A."/>
            <person name="Bochicchio J."/>
            <person name="Borenstein D."/>
            <person name="Chapman S."/>
            <person name="Chen Z."/>
            <person name="Engels R."/>
            <person name="Freedman E."/>
            <person name="Gellesch M."/>
            <person name="Goldberg J."/>
            <person name="Griggs A."/>
            <person name="Gujja S."/>
            <person name="Heiman D."/>
            <person name="Hepburn T."/>
            <person name="Howarth C."/>
            <person name="Jen D."/>
            <person name="Larson L."/>
            <person name="Lewis B."/>
            <person name="Mehta T."/>
            <person name="Park D."/>
            <person name="Pearson M."/>
            <person name="Roberts A."/>
            <person name="Saif S."/>
            <person name="Shenoy N."/>
            <person name="Sisk P."/>
            <person name="Stolte C."/>
            <person name="Sykes S."/>
            <person name="Thomson T."/>
            <person name="Walk T."/>
            <person name="White J."/>
            <person name="Yandava C."/>
            <person name="Burger G."/>
            <person name="Gray M.W."/>
            <person name="Holland P.W.H."/>
            <person name="King N."/>
            <person name="Lang F.B.F."/>
            <person name="Roger A.J."/>
            <person name="Ruiz-Trillo I."/>
            <person name="Lander E."/>
            <person name="Nusbaum C."/>
        </authorList>
    </citation>
    <scope>NUCLEOTIDE SEQUENCE [LARGE SCALE GENOMIC DNA]</scope>
    <source>
        <strain evidence="4 5">DAOM BR117</strain>
    </source>
</reference>
<sequence>MSISTKLDPLKPESFNHKYAWINGIRYHYVDEGQGPLVVLCHGFPDMWYGWRYQIPYLVARNYRVIVPDFRGYGETDAPYVKPGDVDGLKAYGLKNICKDLAELLDHVGGKGTSAIFIGHDWGGMTVWRMCLHYPERVKAVAAICTAFSPPNTQYIALEQLVKTWPQFQYQIWFTDPATDEELDNNVSTFLRNIYRGVGEDTALVHQCSLNELPRNLPLSSKLALSEQEFEYYCRQFARRSFHGGLNYYRTRRVNFDDERDCPREVSHQALMIVATADPALPVSMARKMNKYVKNMELKTIEAAHWVQMERTAELNEMLAEWLSKLSETKAKL</sequence>
<evidence type="ECO:0000313" key="5">
    <source>
        <dbReference type="Proteomes" id="UP000053201"/>
    </source>
</evidence>
<dbReference type="InParanoid" id="A0A0L0H5P0"/>
<dbReference type="PRINTS" id="PR00412">
    <property type="entry name" value="EPOXHYDRLASE"/>
</dbReference>
<dbReference type="InterPro" id="IPR000073">
    <property type="entry name" value="AB_hydrolase_1"/>
</dbReference>
<keyword evidence="5" id="KW-1185">Reference proteome</keyword>
<dbReference type="InterPro" id="IPR000639">
    <property type="entry name" value="Epox_hydrolase-like"/>
</dbReference>
<dbReference type="Gene3D" id="3.40.50.1820">
    <property type="entry name" value="alpha/beta hydrolase"/>
    <property type="match status" value="1"/>
</dbReference>
<dbReference type="GeneID" id="27691601"/>